<accession>A0ABV5V6M3</accession>
<dbReference type="SUPFAM" id="SSF88946">
    <property type="entry name" value="Sigma2 domain of RNA polymerase sigma factors"/>
    <property type="match status" value="1"/>
</dbReference>
<keyword evidence="4" id="KW-0238">DNA-binding</keyword>
<dbReference type="NCBIfam" id="TIGR02983">
    <property type="entry name" value="SigE-fam_strep"/>
    <property type="match status" value="1"/>
</dbReference>
<gene>
    <name evidence="8" type="ORF">ACFFN0_15630</name>
</gene>
<protein>
    <submittedName>
        <fullName evidence="8">SigE family RNA polymerase sigma factor</fullName>
    </submittedName>
</protein>
<dbReference type="PANTHER" id="PTHR43133:SF50">
    <property type="entry name" value="ECF RNA POLYMERASE SIGMA FACTOR SIGM"/>
    <property type="match status" value="1"/>
</dbReference>
<dbReference type="InterPro" id="IPR014284">
    <property type="entry name" value="RNA_pol_sigma-70_dom"/>
</dbReference>
<evidence type="ECO:0000256" key="5">
    <source>
        <dbReference type="ARBA" id="ARBA00023163"/>
    </source>
</evidence>
<proteinExistence type="inferred from homology"/>
<dbReference type="Proteomes" id="UP001589613">
    <property type="component" value="Unassembled WGS sequence"/>
</dbReference>
<dbReference type="EMBL" id="JBHMAX010000037">
    <property type="protein sequence ID" value="MFB9733479.1"/>
    <property type="molecule type" value="Genomic_DNA"/>
</dbReference>
<dbReference type="NCBIfam" id="TIGR02937">
    <property type="entry name" value="sigma70-ECF"/>
    <property type="match status" value="1"/>
</dbReference>
<dbReference type="Gene3D" id="1.10.1740.10">
    <property type="match status" value="1"/>
</dbReference>
<dbReference type="RefSeq" id="WP_141339622.1">
    <property type="nucleotide sequence ID" value="NZ_JBHMAX010000037.1"/>
</dbReference>
<dbReference type="InterPro" id="IPR007627">
    <property type="entry name" value="RNA_pol_sigma70_r2"/>
</dbReference>
<keyword evidence="3" id="KW-0731">Sigma factor</keyword>
<sequence>MKSEADERFAAFVDRESGELLRVGWYLTSDPDEARDLVQEALTRVYGHWGNLRPGEELGYVRRTMVNLQRDVARRRGRAALLPWHRTSGIGAGRDVPDHATHVAERGAMAAALQQLPPRQRAVIVLRHACDLSERQVAEELGISVGAVKSAGSRGLAKLRARLATQEQSVEDHEDEDAEVAR</sequence>
<keyword evidence="9" id="KW-1185">Reference proteome</keyword>
<dbReference type="InterPro" id="IPR039425">
    <property type="entry name" value="RNA_pol_sigma-70-like"/>
</dbReference>
<dbReference type="InterPro" id="IPR013325">
    <property type="entry name" value="RNA_pol_sigma_r2"/>
</dbReference>
<comment type="similarity">
    <text evidence="1">Belongs to the sigma-70 factor family. ECF subfamily.</text>
</comment>
<evidence type="ECO:0000256" key="1">
    <source>
        <dbReference type="ARBA" id="ARBA00010641"/>
    </source>
</evidence>
<dbReference type="InterPro" id="IPR036388">
    <property type="entry name" value="WH-like_DNA-bd_sf"/>
</dbReference>
<organism evidence="8 9">
    <name type="scientific">Ornithinimicrobium kibberense</name>
    <dbReference type="NCBI Taxonomy" id="282060"/>
    <lineage>
        <taxon>Bacteria</taxon>
        <taxon>Bacillati</taxon>
        <taxon>Actinomycetota</taxon>
        <taxon>Actinomycetes</taxon>
        <taxon>Micrococcales</taxon>
        <taxon>Ornithinimicrobiaceae</taxon>
        <taxon>Ornithinimicrobium</taxon>
    </lineage>
</organism>
<dbReference type="InterPro" id="IPR014325">
    <property type="entry name" value="RNA_pol_sigma-E_actinobac"/>
</dbReference>
<dbReference type="Pfam" id="PF08281">
    <property type="entry name" value="Sigma70_r4_2"/>
    <property type="match status" value="1"/>
</dbReference>
<feature type="domain" description="RNA polymerase sigma-70 region 2" evidence="6">
    <location>
        <begin position="13"/>
        <end position="78"/>
    </location>
</feature>
<dbReference type="InterPro" id="IPR013324">
    <property type="entry name" value="RNA_pol_sigma_r3/r4-like"/>
</dbReference>
<reference evidence="8 9" key="1">
    <citation type="submission" date="2024-09" db="EMBL/GenBank/DDBJ databases">
        <authorList>
            <person name="Sun Q."/>
            <person name="Mori K."/>
        </authorList>
    </citation>
    <scope>NUCLEOTIDE SEQUENCE [LARGE SCALE GENOMIC DNA]</scope>
    <source>
        <strain evidence="8 9">JCM 12763</strain>
    </source>
</reference>
<evidence type="ECO:0000259" key="7">
    <source>
        <dbReference type="Pfam" id="PF08281"/>
    </source>
</evidence>
<dbReference type="Pfam" id="PF04542">
    <property type="entry name" value="Sigma70_r2"/>
    <property type="match status" value="1"/>
</dbReference>
<comment type="caution">
    <text evidence="8">The sequence shown here is derived from an EMBL/GenBank/DDBJ whole genome shotgun (WGS) entry which is preliminary data.</text>
</comment>
<dbReference type="CDD" id="cd06171">
    <property type="entry name" value="Sigma70_r4"/>
    <property type="match status" value="1"/>
</dbReference>
<keyword evidence="5" id="KW-0804">Transcription</keyword>
<dbReference type="SUPFAM" id="SSF88659">
    <property type="entry name" value="Sigma3 and sigma4 domains of RNA polymerase sigma factors"/>
    <property type="match status" value="1"/>
</dbReference>
<evidence type="ECO:0000259" key="6">
    <source>
        <dbReference type="Pfam" id="PF04542"/>
    </source>
</evidence>
<evidence type="ECO:0000313" key="9">
    <source>
        <dbReference type="Proteomes" id="UP001589613"/>
    </source>
</evidence>
<dbReference type="Gene3D" id="1.10.10.10">
    <property type="entry name" value="Winged helix-like DNA-binding domain superfamily/Winged helix DNA-binding domain"/>
    <property type="match status" value="1"/>
</dbReference>
<dbReference type="InterPro" id="IPR013249">
    <property type="entry name" value="RNA_pol_sigma70_r4_t2"/>
</dbReference>
<dbReference type="PANTHER" id="PTHR43133">
    <property type="entry name" value="RNA POLYMERASE ECF-TYPE SIGMA FACTO"/>
    <property type="match status" value="1"/>
</dbReference>
<evidence type="ECO:0000256" key="4">
    <source>
        <dbReference type="ARBA" id="ARBA00023125"/>
    </source>
</evidence>
<evidence type="ECO:0000256" key="2">
    <source>
        <dbReference type="ARBA" id="ARBA00023015"/>
    </source>
</evidence>
<evidence type="ECO:0000256" key="3">
    <source>
        <dbReference type="ARBA" id="ARBA00023082"/>
    </source>
</evidence>
<keyword evidence="2" id="KW-0805">Transcription regulation</keyword>
<evidence type="ECO:0000313" key="8">
    <source>
        <dbReference type="EMBL" id="MFB9733479.1"/>
    </source>
</evidence>
<feature type="domain" description="RNA polymerase sigma factor 70 region 4 type 2" evidence="7">
    <location>
        <begin position="108"/>
        <end position="159"/>
    </location>
</feature>
<name>A0ABV5V6M3_9MICO</name>